<feature type="chain" id="PRO_5028940426" evidence="21">
    <location>
        <begin position="22"/>
        <end position="913"/>
    </location>
</feature>
<evidence type="ECO:0000256" key="6">
    <source>
        <dbReference type="ARBA" id="ARBA00022989"/>
    </source>
</evidence>
<evidence type="ECO:0000256" key="14">
    <source>
        <dbReference type="ARBA" id="ARBA00023303"/>
    </source>
</evidence>
<evidence type="ECO:0000313" key="25">
    <source>
        <dbReference type="RefSeq" id="XP_025833214.1"/>
    </source>
</evidence>
<feature type="disulfide bond" evidence="18">
    <location>
        <begin position="79"/>
        <end position="329"/>
    </location>
</feature>
<organism evidence="24 25">
    <name type="scientific">Agrilus planipennis</name>
    <name type="common">Emerald ash borer</name>
    <name type="synonym">Agrilus marcopoli</name>
    <dbReference type="NCBI Taxonomy" id="224129"/>
    <lineage>
        <taxon>Eukaryota</taxon>
        <taxon>Metazoa</taxon>
        <taxon>Ecdysozoa</taxon>
        <taxon>Arthropoda</taxon>
        <taxon>Hexapoda</taxon>
        <taxon>Insecta</taxon>
        <taxon>Pterygota</taxon>
        <taxon>Neoptera</taxon>
        <taxon>Endopterygota</taxon>
        <taxon>Coleoptera</taxon>
        <taxon>Polyphaga</taxon>
        <taxon>Elateriformia</taxon>
        <taxon>Buprestoidea</taxon>
        <taxon>Buprestidae</taxon>
        <taxon>Agrilinae</taxon>
        <taxon>Agrilus</taxon>
    </lineage>
</organism>
<dbReference type="InParanoid" id="A0A7F5RB77"/>
<feature type="region of interest" description="Disordered" evidence="19">
    <location>
        <begin position="867"/>
        <end position="890"/>
    </location>
</feature>
<dbReference type="Gene3D" id="3.40.190.10">
    <property type="entry name" value="Periplasmic binding protein-like II"/>
    <property type="match status" value="3"/>
</dbReference>
<keyword evidence="10" id="KW-0675">Receptor</keyword>
<dbReference type="InterPro" id="IPR001508">
    <property type="entry name" value="Iono_Glu_rcpt_met"/>
</dbReference>
<gene>
    <name evidence="25" type="primary">LOC108735361</name>
</gene>
<name>A0A7F5RB77_AGRPL</name>
<evidence type="ECO:0000313" key="24">
    <source>
        <dbReference type="Proteomes" id="UP000192223"/>
    </source>
</evidence>
<feature type="binding site" evidence="16">
    <location>
        <position position="504"/>
    </location>
    <ligand>
        <name>L-glutamate</name>
        <dbReference type="ChEBI" id="CHEBI:29985"/>
    </ligand>
</feature>
<dbReference type="KEGG" id="apln:108735361"/>
<comment type="similarity">
    <text evidence="2">Belongs to the glutamate-gated ion channel (TC 1.A.10.1) family.</text>
</comment>
<evidence type="ECO:0000256" key="15">
    <source>
        <dbReference type="ARBA" id="ARBA00034100"/>
    </source>
</evidence>
<evidence type="ECO:0000256" key="16">
    <source>
        <dbReference type="PIRSR" id="PIRSR601508-1"/>
    </source>
</evidence>
<keyword evidence="5 20" id="KW-0812">Transmembrane</keyword>
<dbReference type="FunFam" id="3.40.190.10:FF:000061">
    <property type="entry name" value="Glutamate receptor, ionotropic kainate"/>
    <property type="match status" value="1"/>
</dbReference>
<keyword evidence="11" id="KW-0325">Glycoprotein</keyword>
<dbReference type="Pfam" id="PF00060">
    <property type="entry name" value="Lig_chan"/>
    <property type="match status" value="1"/>
</dbReference>
<feature type="compositionally biased region" description="Low complexity" evidence="19">
    <location>
        <begin position="869"/>
        <end position="881"/>
    </location>
</feature>
<dbReference type="Gene3D" id="3.40.50.2300">
    <property type="match status" value="2"/>
</dbReference>
<feature type="transmembrane region" description="Helical" evidence="20">
    <location>
        <begin position="813"/>
        <end position="834"/>
    </location>
</feature>
<keyword evidence="14" id="KW-0407">Ion channel</keyword>
<evidence type="ECO:0000256" key="3">
    <source>
        <dbReference type="ARBA" id="ARBA00022448"/>
    </source>
</evidence>
<evidence type="ECO:0000256" key="7">
    <source>
        <dbReference type="ARBA" id="ARBA00023018"/>
    </source>
</evidence>
<evidence type="ECO:0000256" key="5">
    <source>
        <dbReference type="ARBA" id="ARBA00022692"/>
    </source>
</evidence>
<dbReference type="GO" id="GO:0015276">
    <property type="term" value="F:ligand-gated monoatomic ion channel activity"/>
    <property type="evidence" value="ECO:0007669"/>
    <property type="project" value="InterPro"/>
</dbReference>
<evidence type="ECO:0000256" key="8">
    <source>
        <dbReference type="ARBA" id="ARBA00023065"/>
    </source>
</evidence>
<keyword evidence="24" id="KW-1185">Reference proteome</keyword>
<evidence type="ECO:0000256" key="1">
    <source>
        <dbReference type="ARBA" id="ARBA00004651"/>
    </source>
</evidence>
<keyword evidence="7" id="KW-0770">Synapse</keyword>
<evidence type="ECO:0000256" key="17">
    <source>
        <dbReference type="PIRSR" id="PIRSR601508-2"/>
    </source>
</evidence>
<dbReference type="CDD" id="cd13714">
    <property type="entry name" value="PBP2_iGluR_Kainate"/>
    <property type="match status" value="1"/>
</dbReference>
<evidence type="ECO:0000259" key="22">
    <source>
        <dbReference type="SMART" id="SM00079"/>
    </source>
</evidence>
<evidence type="ECO:0000256" key="20">
    <source>
        <dbReference type="SAM" id="Phobius"/>
    </source>
</evidence>
<keyword evidence="3" id="KW-0813">Transport</keyword>
<dbReference type="InterPro" id="IPR001828">
    <property type="entry name" value="ANF_lig-bd_rcpt"/>
</dbReference>
<keyword evidence="13" id="KW-1071">Ligand-gated ion channel</keyword>
<evidence type="ECO:0000256" key="4">
    <source>
        <dbReference type="ARBA" id="ARBA00022475"/>
    </source>
</evidence>
<keyword evidence="4" id="KW-1003">Cell membrane</keyword>
<keyword evidence="21" id="KW-0732">Signal</keyword>
<feature type="disulfide bond" evidence="18">
    <location>
        <begin position="733"/>
        <end position="791"/>
    </location>
</feature>
<comment type="subcellular location">
    <subcellularLocation>
        <location evidence="1">Cell membrane</location>
        <topology evidence="1">Multi-pass membrane protein</topology>
    </subcellularLocation>
    <subcellularLocation>
        <location evidence="15">Postsynaptic cell membrane</location>
    </subcellularLocation>
</comment>
<dbReference type="AlphaFoldDB" id="A0A7F5RB77"/>
<feature type="transmembrane region" description="Helical" evidence="20">
    <location>
        <begin position="544"/>
        <end position="563"/>
    </location>
</feature>
<dbReference type="GO" id="GO:0038023">
    <property type="term" value="F:signaling receptor activity"/>
    <property type="evidence" value="ECO:0007669"/>
    <property type="project" value="InterPro"/>
</dbReference>
<evidence type="ECO:0000256" key="9">
    <source>
        <dbReference type="ARBA" id="ARBA00023136"/>
    </source>
</evidence>
<dbReference type="SMART" id="SM00918">
    <property type="entry name" value="Lig_chan-Glu_bd"/>
    <property type="match status" value="1"/>
</dbReference>
<feature type="binding site" evidence="16">
    <location>
        <position position="499"/>
    </location>
    <ligand>
        <name>L-glutamate</name>
        <dbReference type="ChEBI" id="CHEBI:29985"/>
    </ligand>
</feature>
<proteinExistence type="inferred from homology"/>
<dbReference type="Proteomes" id="UP000192223">
    <property type="component" value="Unplaced"/>
</dbReference>
<accession>A0A7F5RB77</accession>
<evidence type="ECO:0000256" key="11">
    <source>
        <dbReference type="ARBA" id="ARBA00023180"/>
    </source>
</evidence>
<evidence type="ECO:0000256" key="13">
    <source>
        <dbReference type="ARBA" id="ARBA00023286"/>
    </source>
</evidence>
<feature type="transmembrane region" description="Helical" evidence="20">
    <location>
        <begin position="618"/>
        <end position="640"/>
    </location>
</feature>
<dbReference type="FunFam" id="3.40.190.10:FF:000178">
    <property type="entry name" value="Glutamate receptor subunit"/>
    <property type="match status" value="1"/>
</dbReference>
<feature type="signal peptide" evidence="21">
    <location>
        <begin position="1"/>
        <end position="21"/>
    </location>
</feature>
<keyword evidence="12" id="KW-0628">Postsynaptic cell membrane</keyword>
<keyword evidence="9 20" id="KW-0472">Membrane</keyword>
<keyword evidence="8" id="KW-0406">Ion transport</keyword>
<dbReference type="GeneID" id="108735361"/>
<evidence type="ECO:0000256" key="12">
    <source>
        <dbReference type="ARBA" id="ARBA00023257"/>
    </source>
</evidence>
<feature type="binding site" evidence="16">
    <location>
        <position position="670"/>
    </location>
    <ligand>
        <name>L-glutamate</name>
        <dbReference type="ChEBI" id="CHEBI:29985"/>
    </ligand>
</feature>
<dbReference type="RefSeq" id="XP_025833214.1">
    <property type="nucleotide sequence ID" value="XM_025977429.1"/>
</dbReference>
<evidence type="ECO:0000256" key="19">
    <source>
        <dbReference type="SAM" id="MobiDB-lite"/>
    </source>
</evidence>
<evidence type="ECO:0000259" key="23">
    <source>
        <dbReference type="SMART" id="SM00918"/>
    </source>
</evidence>
<dbReference type="InterPro" id="IPR019594">
    <property type="entry name" value="Glu/Gly-bd"/>
</dbReference>
<dbReference type="OrthoDB" id="5984008at2759"/>
<sequence>MYIHCHLQVILVTFFITYSASFSHVTHKIGALFSQPNYYSDKSFYYAIKRENMYNPEISFEDIYSEGSNDMLYVREGVCKLLEEGVVAIFGPSTVEGTSIAQSICENYEVPHIQVNWKAISRRYSQFYLNLYPDTDLLAKALGTVVKYMHWTKYVIIIEDENALIRLKDVLEVPNVNDNPVTVRKIEPNSDVRYLFKQFMKSGITKIILDCETDNILNYLQQAKSVGLLRDILHGVFLTSLDAHTLDFSAFNTTANITTVRIIDTESAALKNAITDWNFDHESERSFELVTSDTVRTEAALVHDATLLLLKSVRELTVTGKITATSIKCDDSIVWEDGLRLVSYMKKRGLTDALTGPLTFNEYGQRTNFSVDVVEIIGNNKIKTAIWHSEDPKVLKFVQSPEDQEKNIFSHFQDKTLIVSSRIGKPYLLNRTDELGNVVLEGFCYDLMWAIANYLNFSIKFELTEDNKYGNYDPATKSWNGIIGDILEHKAHLGICDLTITTGRRQAVDFSLPFMNLGISILYKKNPQEESKIFAFMEPFSLEVWLYTATFYLCVTIILFLVLRLSPEEWENPHLCDENPEELENIWEMKNCMWLTMGFIMAQGCDLLPKGISTRMALSMWGFFSLIVTSSYTANLAAFLTKQQQGPNIEDVESLAKSKVKYGVVDGGSTQVFFRTSNFSLYKRMWTQMQQFKPSVFEKDNADGVKRVLNSKEGMYAFFMENTGIEYEVERNCSLRAVGDTLDNKGYGIAMPLGAPYRYLINRAILKLQEDGVLDKLKKKWWKEKYGGGACDDEPPEDDAGSQKLGLKNVGGVFLVLGLGMVMGIIISIAEFLWNIRTISVEEHITFQEAFKAEAKFAANIWIDKKSTKPNSSESTSSSTSAGCESDTHSMSKKILNGTASLIDLDKADSDSK</sequence>
<dbReference type="SUPFAM" id="SSF53822">
    <property type="entry name" value="Periplasmic binding protein-like I"/>
    <property type="match status" value="1"/>
</dbReference>
<feature type="domain" description="Ionotropic glutamate receptor C-terminal" evidence="22">
    <location>
        <begin position="416"/>
        <end position="784"/>
    </location>
</feature>
<dbReference type="SMART" id="SM00079">
    <property type="entry name" value="PBPe"/>
    <property type="match status" value="1"/>
</dbReference>
<dbReference type="InterPro" id="IPR015683">
    <property type="entry name" value="Ionotropic_Glu_rcpt"/>
</dbReference>
<dbReference type="InterPro" id="IPR001320">
    <property type="entry name" value="Iontro_rcpt_C"/>
</dbReference>
<evidence type="ECO:0000256" key="21">
    <source>
        <dbReference type="SAM" id="SignalP"/>
    </source>
</evidence>
<dbReference type="Pfam" id="PF10613">
    <property type="entry name" value="Lig_chan-Glu_bd"/>
    <property type="match status" value="1"/>
</dbReference>
<feature type="binding site" evidence="16">
    <location>
        <position position="669"/>
    </location>
    <ligand>
        <name>L-glutamate</name>
        <dbReference type="ChEBI" id="CHEBI:29985"/>
    </ligand>
</feature>
<dbReference type="SUPFAM" id="SSF53850">
    <property type="entry name" value="Periplasmic binding protein-like II"/>
    <property type="match status" value="1"/>
</dbReference>
<feature type="site" description="Crucial to convey clamshell closure to channel opening" evidence="17">
    <location>
        <position position="649"/>
    </location>
</feature>
<dbReference type="Pfam" id="PF01094">
    <property type="entry name" value="ANF_receptor"/>
    <property type="match status" value="1"/>
</dbReference>
<keyword evidence="6 20" id="KW-1133">Transmembrane helix</keyword>
<feature type="site" description="Interaction with the cone snail toxin Con-ikot-ikot" evidence="17">
    <location>
        <position position="675"/>
    </location>
</feature>
<dbReference type="FunFam" id="1.10.287.70:FF:000105">
    <property type="entry name" value="Eye-enriched kainate receptor, isoform A"/>
    <property type="match status" value="1"/>
</dbReference>
<evidence type="ECO:0000256" key="18">
    <source>
        <dbReference type="PIRSR" id="PIRSR601508-3"/>
    </source>
</evidence>
<feature type="domain" description="Ionotropic glutamate receptor L-glutamate and glycine-binding" evidence="23">
    <location>
        <begin position="426"/>
        <end position="488"/>
    </location>
</feature>
<evidence type="ECO:0000256" key="10">
    <source>
        <dbReference type="ARBA" id="ARBA00023170"/>
    </source>
</evidence>
<evidence type="ECO:0000256" key="2">
    <source>
        <dbReference type="ARBA" id="ARBA00008685"/>
    </source>
</evidence>
<reference evidence="25" key="1">
    <citation type="submission" date="2025-08" db="UniProtKB">
        <authorList>
            <consortium name="RefSeq"/>
        </authorList>
    </citation>
    <scope>IDENTIFICATION</scope>
    <source>
        <tissue evidence="25">Entire body</tissue>
    </source>
</reference>
<dbReference type="GO" id="GO:0045211">
    <property type="term" value="C:postsynaptic membrane"/>
    <property type="evidence" value="ECO:0007669"/>
    <property type="project" value="UniProtKB-SubCell"/>
</dbReference>
<dbReference type="InterPro" id="IPR028082">
    <property type="entry name" value="Peripla_BP_I"/>
</dbReference>
<feature type="binding site" evidence="16">
    <location>
        <position position="721"/>
    </location>
    <ligand>
        <name>L-glutamate</name>
        <dbReference type="ChEBI" id="CHEBI:29985"/>
    </ligand>
</feature>
<dbReference type="CDD" id="cd06382">
    <property type="entry name" value="PBP1_iGluR_Kainate"/>
    <property type="match status" value="1"/>
</dbReference>
<feature type="site" description="Interaction with the cone snail toxin Con-ikot-ikot" evidence="17">
    <location>
        <position position="767"/>
    </location>
</feature>
<dbReference type="PANTHER" id="PTHR18966">
    <property type="entry name" value="IONOTROPIC GLUTAMATE RECEPTOR"/>
    <property type="match status" value="1"/>
</dbReference>
<protein>
    <submittedName>
        <fullName evidence="25">Glutamate receptor ionotropic, kainate 2-like</fullName>
    </submittedName>
</protein>
<dbReference type="PRINTS" id="PR00177">
    <property type="entry name" value="NMDARECEPTOR"/>
</dbReference>
<keyword evidence="18" id="KW-1015">Disulfide bond</keyword>